<dbReference type="EMBL" id="RAWB01000849">
    <property type="protein sequence ID" value="RKH38444.1"/>
    <property type="molecule type" value="Genomic_DNA"/>
</dbReference>
<evidence type="ECO:0000313" key="1">
    <source>
        <dbReference type="EMBL" id="RKH38444.1"/>
    </source>
</evidence>
<proteinExistence type="predicted"/>
<dbReference type="Proteomes" id="UP000272888">
    <property type="component" value="Unassembled WGS sequence"/>
</dbReference>
<accession>A0A3A8NGD4</accession>
<reference evidence="2" key="1">
    <citation type="submission" date="2018-09" db="EMBL/GenBank/DDBJ databases">
        <authorList>
            <person name="Livingstone P.G."/>
            <person name="Whitworth D.E."/>
        </authorList>
    </citation>
    <scope>NUCLEOTIDE SEQUENCE [LARGE SCALE GENOMIC DNA]</scope>
    <source>
        <strain evidence="2">CA051B</strain>
    </source>
</reference>
<evidence type="ECO:0000313" key="2">
    <source>
        <dbReference type="Proteomes" id="UP000272888"/>
    </source>
</evidence>
<feature type="non-terminal residue" evidence="1">
    <location>
        <position position="1"/>
    </location>
</feature>
<sequence>HYALTWLERMPPLEVRENALVLGVPDRFFREDPPRPPAQCDMAGSG</sequence>
<dbReference type="AlphaFoldDB" id="A0A3A8NGD4"/>
<protein>
    <submittedName>
        <fullName evidence="1">Chromosomal replication initiator protein DnaA</fullName>
    </submittedName>
</protein>
<keyword evidence="2" id="KW-1185">Reference proteome</keyword>
<name>A0A3A8NGD4_9BACT</name>
<gene>
    <name evidence="1" type="ORF">D7V93_41130</name>
</gene>
<organism evidence="1 2">
    <name type="scientific">Corallococcus llansteffanensis</name>
    <dbReference type="NCBI Taxonomy" id="2316731"/>
    <lineage>
        <taxon>Bacteria</taxon>
        <taxon>Pseudomonadati</taxon>
        <taxon>Myxococcota</taxon>
        <taxon>Myxococcia</taxon>
        <taxon>Myxococcales</taxon>
        <taxon>Cystobacterineae</taxon>
        <taxon>Myxococcaceae</taxon>
        <taxon>Corallococcus</taxon>
    </lineage>
</organism>
<comment type="caution">
    <text evidence="1">The sequence shown here is derived from an EMBL/GenBank/DDBJ whole genome shotgun (WGS) entry which is preliminary data.</text>
</comment>